<dbReference type="GO" id="GO:0009055">
    <property type="term" value="F:electron transfer activity"/>
    <property type="evidence" value="ECO:0007669"/>
    <property type="project" value="InterPro"/>
</dbReference>
<evidence type="ECO:0000256" key="1">
    <source>
        <dbReference type="ARBA" id="ARBA00022617"/>
    </source>
</evidence>
<name>A0A1S1MWU2_9GAMM</name>
<sequence length="608" mass="67408">MSKLHFAAALSVVGLLTTIGCTTNRHTAPPDPIQVTPEQGQVPDRTWLDQGWSQEISENFWFTNQGSQIIPYTWFVWLEQADSTQLFRHSEHMESLRYLPSKASEKNPGGLPIGFARHSNQTTGENWVGMTCAACHTNQIDYKGTKILVDGAPTLANFVLFFDRLVAALNKTLNEEAKFERFARNVLGSGYNATTKNDLKQRLQEIALQTAQRQAVNALPKDYPQDFTSYARLDAFGNIQNAGTAFALNDLTNKNAPTGPVSYPFLWGTHQSDVVQWNASAPNTPIVGPLVRNIGEVVGVFGELEIKEAPFIQRVFGKHARYSSTVDMIGLGNLESWVKTLRSPQWPLEYFPAIDTEKAAKGAILYKQECASCHQVIPRDKEHLDYIANQTLISELRTDPVTANNASCHMAKTLFLEGTKERILIGSKFQAVDNAIDIPVNGVVGLVLKDLPLALKAGNIPERTDANGNKISVVKELENLLVQHLKKRGEKADEVEADCVDGVYDGGVYKGRPLNGIWATAPYLHNGSVPNLYELMKKPEQRVTEFWVGSREFDPVNVGFDTTAGLNKFKVNGSGGKIMPGNSNRGHSYGTDLNDEQKWQVIEYMKTL</sequence>
<dbReference type="OrthoDB" id="417271at2"/>
<proteinExistence type="predicted"/>
<dbReference type="PANTHER" id="PTHR30600">
    <property type="entry name" value="CYTOCHROME C PEROXIDASE-RELATED"/>
    <property type="match status" value="1"/>
</dbReference>
<dbReference type="GO" id="GO:0020037">
    <property type="term" value="F:heme binding"/>
    <property type="evidence" value="ECO:0007669"/>
    <property type="project" value="InterPro"/>
</dbReference>
<feature type="domain" description="Cytochrome c" evidence="5">
    <location>
        <begin position="357"/>
        <end position="608"/>
    </location>
</feature>
<dbReference type="NCBIfam" id="NF040606">
    <property type="entry name" value="CytoC_perox"/>
    <property type="match status" value="1"/>
</dbReference>
<dbReference type="InterPro" id="IPR047758">
    <property type="entry name" value="CytoC_perox"/>
</dbReference>
<organism evidence="6 7">
    <name type="scientific">Pseudoalteromonas amylolytica</name>
    <dbReference type="NCBI Taxonomy" id="1859457"/>
    <lineage>
        <taxon>Bacteria</taxon>
        <taxon>Pseudomonadati</taxon>
        <taxon>Pseudomonadota</taxon>
        <taxon>Gammaproteobacteria</taxon>
        <taxon>Alteromonadales</taxon>
        <taxon>Pseudoalteromonadaceae</taxon>
        <taxon>Pseudoalteromonas</taxon>
    </lineage>
</organism>
<dbReference type="Proteomes" id="UP000179786">
    <property type="component" value="Unassembled WGS sequence"/>
</dbReference>
<dbReference type="PROSITE" id="PS51257">
    <property type="entry name" value="PROKAR_LIPOPROTEIN"/>
    <property type="match status" value="1"/>
</dbReference>
<dbReference type="InterPro" id="IPR051395">
    <property type="entry name" value="Cytochrome_c_Peroxidase/MauG"/>
</dbReference>
<reference evidence="6 7" key="1">
    <citation type="submission" date="2016-09" db="EMBL/GenBank/DDBJ databases">
        <title>Pseudoalteromonas amylolytica sp. nov., isolated from the surface seawater.</title>
        <authorList>
            <person name="Wu Y.-H."/>
            <person name="Cheng H."/>
            <person name="Jin X.-B."/>
            <person name="Wang C.-S."/>
            <person name="Xu X.-W."/>
        </authorList>
    </citation>
    <scope>NUCLEOTIDE SEQUENCE [LARGE SCALE GENOMIC DNA]</scope>
    <source>
        <strain evidence="6 7">JW1</strain>
    </source>
</reference>
<dbReference type="GO" id="GO:0004130">
    <property type="term" value="F:cytochrome-c peroxidase activity"/>
    <property type="evidence" value="ECO:0007669"/>
    <property type="project" value="TreeGrafter"/>
</dbReference>
<dbReference type="EMBL" id="MKJU01000025">
    <property type="protein sequence ID" value="OHU91483.1"/>
    <property type="molecule type" value="Genomic_DNA"/>
</dbReference>
<evidence type="ECO:0000259" key="5">
    <source>
        <dbReference type="PROSITE" id="PS51007"/>
    </source>
</evidence>
<evidence type="ECO:0000313" key="6">
    <source>
        <dbReference type="EMBL" id="OHU91483.1"/>
    </source>
</evidence>
<accession>A0A1S1MWU2</accession>
<dbReference type="PROSITE" id="PS51007">
    <property type="entry name" value="CYTC"/>
    <property type="match status" value="1"/>
</dbReference>
<evidence type="ECO:0000313" key="7">
    <source>
        <dbReference type="Proteomes" id="UP000179786"/>
    </source>
</evidence>
<evidence type="ECO:0000256" key="2">
    <source>
        <dbReference type="ARBA" id="ARBA00022723"/>
    </source>
</evidence>
<dbReference type="Gene3D" id="1.10.760.10">
    <property type="entry name" value="Cytochrome c-like domain"/>
    <property type="match status" value="1"/>
</dbReference>
<keyword evidence="2 4" id="KW-0479">Metal-binding</keyword>
<dbReference type="Pfam" id="PF21419">
    <property type="entry name" value="RoxA-like_Cyt-c"/>
    <property type="match status" value="1"/>
</dbReference>
<dbReference type="InterPro" id="IPR009056">
    <property type="entry name" value="Cyt_c-like_dom"/>
</dbReference>
<dbReference type="RefSeq" id="WP_070985398.1">
    <property type="nucleotide sequence ID" value="NZ_MKJU01000025.1"/>
</dbReference>
<keyword evidence="3 4" id="KW-0408">Iron</keyword>
<evidence type="ECO:0000256" key="4">
    <source>
        <dbReference type="PROSITE-ProRule" id="PRU00433"/>
    </source>
</evidence>
<evidence type="ECO:0000256" key="3">
    <source>
        <dbReference type="ARBA" id="ARBA00023004"/>
    </source>
</evidence>
<keyword evidence="1 4" id="KW-0349">Heme</keyword>
<dbReference type="AlphaFoldDB" id="A0A1S1MWU2"/>
<dbReference type="SUPFAM" id="SSF46626">
    <property type="entry name" value="Cytochrome c"/>
    <property type="match status" value="1"/>
</dbReference>
<protein>
    <recommendedName>
        <fullName evidence="5">Cytochrome c domain-containing protein</fullName>
    </recommendedName>
</protein>
<dbReference type="PANTHER" id="PTHR30600:SF9">
    <property type="entry name" value="BLR7738 PROTEIN"/>
    <property type="match status" value="1"/>
</dbReference>
<keyword evidence="7" id="KW-1185">Reference proteome</keyword>
<dbReference type="InterPro" id="IPR036909">
    <property type="entry name" value="Cyt_c-like_dom_sf"/>
</dbReference>
<dbReference type="STRING" id="1859457.BET10_11780"/>
<gene>
    <name evidence="6" type="ORF">BET10_11780</name>
</gene>
<dbReference type="GO" id="GO:0046872">
    <property type="term" value="F:metal ion binding"/>
    <property type="evidence" value="ECO:0007669"/>
    <property type="project" value="UniProtKB-KW"/>
</dbReference>
<comment type="caution">
    <text evidence="6">The sequence shown here is derived from an EMBL/GenBank/DDBJ whole genome shotgun (WGS) entry which is preliminary data.</text>
</comment>